<dbReference type="SUPFAM" id="SSF50998">
    <property type="entry name" value="Quinoprotein alcohol dehydrogenase-like"/>
    <property type="match status" value="1"/>
</dbReference>
<dbReference type="EMBL" id="OA882299">
    <property type="protein sequence ID" value="CAD7274526.1"/>
    <property type="molecule type" value="Genomic_DNA"/>
</dbReference>
<gene>
    <name evidence="6" type="ORF">NMOB1V02_LOCUS2357</name>
</gene>
<evidence type="ECO:0000259" key="4">
    <source>
        <dbReference type="Pfam" id="PF23586"/>
    </source>
</evidence>
<dbReference type="Pfam" id="PF05729">
    <property type="entry name" value="NACHT"/>
    <property type="match status" value="1"/>
</dbReference>
<dbReference type="Pfam" id="PF00400">
    <property type="entry name" value="WD40"/>
    <property type="match status" value="1"/>
</dbReference>
<evidence type="ECO:0008006" key="8">
    <source>
        <dbReference type="Google" id="ProtNLM"/>
    </source>
</evidence>
<evidence type="ECO:0000313" key="6">
    <source>
        <dbReference type="EMBL" id="CAD7274526.1"/>
    </source>
</evidence>
<dbReference type="InterPro" id="IPR001680">
    <property type="entry name" value="WD40_rpt"/>
</dbReference>
<dbReference type="InterPro" id="IPR015943">
    <property type="entry name" value="WD40/YVTN_repeat-like_dom_sf"/>
</dbReference>
<sequence>MDDRTVDRVFAGSLDNLPPVSSKIVRIFTSSTFTDTTLERNTLMAEVYPRLKEYCREKHGLEFQVVDMRWGVRDEATDDHMTTELCMKEIENCQRLSMGPNFVVSLSFEIISYNNEAFHYNRFAGRVFLGQKYGYRPIPTYILGSELDMIRESLISLSIDGTCLDKWYRKDSNAVPCVYILQPISSILVNFNNKRVPKLQAHDQATWWDTLGKMQKLLRKAAQTLFESGKMGKDEHHNYFMSVTEREVINGVLNVKNTKNHCLAYVRYINNINLQNLRRASQFVDIVNRNIDIEATKLLANLRDERLGNKIESTNMQRYTVEWIGREGLDKVTHEEYLQHFITHFYRNMTKLVDRAMRKEDSSTQGQIITEILQHLHACNNSVKVFYGREESLERIKQVITGLDDRPLVLHGEGGCGKTSLLAKAASMSIEWLPTAKPVLILRFSGTTPDSSALTPLLTSLCQQISYNYMLPYEDIPDDLVPLTAHFKQLLTYATEEQPLLVYLDSVEQLTGAQDANKMSWLPTQLPLNVKIVVSCVSEEGRPEVSQEYHLLRKMIEGDEHFLEVAALGEELAINIIRRWMKNAHRDLTNYQWRLVSNTLSKSSLPIFVKLVFAEICRWKSYSRPQDTHLASNVMDSIMMLFERIEIQHGRTLVFHALAYITASKSGLSESELEDLLSLDDKVLDDVYQYHLPPVRRIPPLLWTRIRNDLPNYLSEREADGVSVLNWYHRQFKETAKERYFKNQNMGIYFHSLIADYFLGIWGGGTPKPFRFTEIQRHRFGLKDKDGLADRKVPLQPLVYYNKDGKVSRYNLRKFGELPFHLVRAKRFQDLYEHVLFNYRWLHAKLSSCPLQAVLSDFEDACANLDDREATREIMLVADALRLGGAILSTYPDMLAPQLIGRLLPEMPTNENVMKLIQQCDVDGPDHCALIPVYHCLHTPGGPLKYSLEGHQFAVFGFCLTSDLRYIVSVSNKFITWDLSTSDLAREVCPGVEGIMQSLCLSPDNRHAVAFTNNNQTVLLNMLIGEYIIIENPLDDNDGIVGTLLSDSQLVIYGNWSWAVFSMKGKLVDTIKPSNPGKRIFLMDFISESNYFVFLWNGDAEEPDLQVQSVCEGNSDEEAINFHSALVMNAVKDVLFSCQHGHENVVFEFKRGDGGWVQGRDFPDCGKKLLMLAFTSNEQFLVGTYMQGFVVYGLESDKFITMELPEGVRNISTKILQSNSAVLSRDKEYLTAGVRKNLYVWSMISGDLLISLDAHFARIISMTSLTIGNWNSVITSSIDRTVKVWNLNNIFEQVHVIDRHEMQIDNISLSPGADLAVSVTRSCVGVWCLRRGKLLAKLADSPLGAIVTHAEVTKDGRFIVATESGNVLVWNVGTQSVLFKEEQPSVKQVLLVDEDTKFATVTRTGTVGEGKVFLVTREIPDGNKLYSVEYPIRQMKPVAVTSDGLFLIISGYEKMKDTLMIHHVKTGTLLHKIVPRYHNMKDFHTIIPMPNKPTQICLIDPDKTNIIDIKTKKFVRSILKWGGRCTRDGKYGLFAPSRGGLEIIELKHGKSVKTLIPKVAEGVFSNITMFSKTDEYVLYYHGGKNTLRVFRTCDGKMISNYRIQAELSSIETTEDGKSVIIGTVDGCLTVLTIADPAKPEMKDYLSKLPSRNEEVRVLADDADEDKRGKRREYKACEQRMKMFKAAARVVVLGGAKDKLQDELDIDDPRHWTPKGNEILKTLGKTPDILKK</sequence>
<evidence type="ECO:0000313" key="7">
    <source>
        <dbReference type="Proteomes" id="UP000678499"/>
    </source>
</evidence>
<dbReference type="SUPFAM" id="SSF101908">
    <property type="entry name" value="Putative isomerase YbhE"/>
    <property type="match status" value="1"/>
</dbReference>
<reference evidence="6" key="1">
    <citation type="submission" date="2020-11" db="EMBL/GenBank/DDBJ databases">
        <authorList>
            <person name="Tran Van P."/>
        </authorList>
    </citation>
    <scope>NUCLEOTIDE SEQUENCE</scope>
</reference>
<dbReference type="SMART" id="SM00320">
    <property type="entry name" value="WD40"/>
    <property type="match status" value="5"/>
</dbReference>
<dbReference type="PANTHER" id="PTHR19871:SF14">
    <property type="entry name" value="DUF4062 DOMAIN-CONTAINING PROTEIN"/>
    <property type="match status" value="1"/>
</dbReference>
<dbReference type="InterPro" id="IPR027417">
    <property type="entry name" value="P-loop_NTPase"/>
</dbReference>
<protein>
    <recommendedName>
        <fullName evidence="8">NACHT and WD repeat domain-containing protein 2</fullName>
    </recommendedName>
</protein>
<dbReference type="EMBL" id="CAJPEX010000262">
    <property type="protein sequence ID" value="CAG0914678.1"/>
    <property type="molecule type" value="Genomic_DNA"/>
</dbReference>
<dbReference type="OrthoDB" id="2325716at2759"/>
<dbReference type="Pfam" id="PF25469">
    <property type="entry name" value="WHD_NWD1"/>
    <property type="match status" value="1"/>
</dbReference>
<dbReference type="InterPro" id="IPR007111">
    <property type="entry name" value="NACHT_NTPase"/>
</dbReference>
<dbReference type="Gene3D" id="1.25.40.370">
    <property type="match status" value="1"/>
</dbReference>
<dbReference type="InterPro" id="IPR056534">
    <property type="entry name" value="Beta-prop_NWD2_C"/>
</dbReference>
<dbReference type="Gene3D" id="3.40.50.300">
    <property type="entry name" value="P-loop containing nucleotide triphosphate hydrolases"/>
    <property type="match status" value="1"/>
</dbReference>
<dbReference type="InterPro" id="IPR052752">
    <property type="entry name" value="NACHT-WD_repeat"/>
</dbReference>
<evidence type="ECO:0000259" key="5">
    <source>
        <dbReference type="Pfam" id="PF25469"/>
    </source>
</evidence>
<name>A0A7R9G9V9_9CRUS</name>
<feature type="domain" description="NACHT" evidence="3">
    <location>
        <begin position="406"/>
        <end position="583"/>
    </location>
</feature>
<keyword evidence="2" id="KW-0677">Repeat</keyword>
<dbReference type="Pfam" id="PF23586">
    <property type="entry name" value="Beta-prop_NWD2_C"/>
    <property type="match status" value="1"/>
</dbReference>
<evidence type="ECO:0000259" key="3">
    <source>
        <dbReference type="Pfam" id="PF05729"/>
    </source>
</evidence>
<evidence type="ECO:0000256" key="1">
    <source>
        <dbReference type="ARBA" id="ARBA00022574"/>
    </source>
</evidence>
<dbReference type="SUPFAM" id="SSF52540">
    <property type="entry name" value="P-loop containing nucleoside triphosphate hydrolases"/>
    <property type="match status" value="1"/>
</dbReference>
<organism evidence="6">
    <name type="scientific">Notodromas monacha</name>
    <dbReference type="NCBI Taxonomy" id="399045"/>
    <lineage>
        <taxon>Eukaryota</taxon>
        <taxon>Metazoa</taxon>
        <taxon>Ecdysozoa</taxon>
        <taxon>Arthropoda</taxon>
        <taxon>Crustacea</taxon>
        <taxon>Oligostraca</taxon>
        <taxon>Ostracoda</taxon>
        <taxon>Podocopa</taxon>
        <taxon>Podocopida</taxon>
        <taxon>Cypridocopina</taxon>
        <taxon>Cypridoidea</taxon>
        <taxon>Cyprididae</taxon>
        <taxon>Notodromas</taxon>
    </lineage>
</organism>
<evidence type="ECO:0000256" key="2">
    <source>
        <dbReference type="ARBA" id="ARBA00022737"/>
    </source>
</evidence>
<dbReference type="Gene3D" id="2.130.10.10">
    <property type="entry name" value="YVTN repeat-like/Quinoprotein amine dehydrogenase"/>
    <property type="match status" value="2"/>
</dbReference>
<feature type="domain" description="NWD1/2-like winged helix-turn-helix" evidence="5">
    <location>
        <begin position="632"/>
        <end position="745"/>
    </location>
</feature>
<feature type="domain" description="NWD2 C-terminal beta-propeller" evidence="4">
    <location>
        <begin position="1294"/>
        <end position="1633"/>
    </location>
</feature>
<keyword evidence="7" id="KW-1185">Reference proteome</keyword>
<proteinExistence type="predicted"/>
<accession>A0A7R9G9V9</accession>
<dbReference type="FunFam" id="1.25.40.370:FF:000003">
    <property type="entry name" value="Leucine-rich repeat and WD repeat-containing protein"/>
    <property type="match status" value="1"/>
</dbReference>
<dbReference type="PANTHER" id="PTHR19871">
    <property type="entry name" value="BETA TRANSDUCIN-RELATED PROTEIN"/>
    <property type="match status" value="1"/>
</dbReference>
<dbReference type="InterPro" id="IPR011047">
    <property type="entry name" value="Quinoprotein_ADH-like_sf"/>
</dbReference>
<keyword evidence="1" id="KW-0853">WD repeat</keyword>
<dbReference type="Proteomes" id="UP000678499">
    <property type="component" value="Unassembled WGS sequence"/>
</dbReference>
<dbReference type="InterPro" id="IPR057588">
    <property type="entry name" value="NWD1/2-like_WH"/>
</dbReference>